<gene>
    <name evidence="12" type="ORF">J4557_18235</name>
</gene>
<dbReference type="InterPro" id="IPR014349">
    <property type="entry name" value="Rieske_Fe-S_prot"/>
</dbReference>
<evidence type="ECO:0000256" key="3">
    <source>
        <dbReference type="ARBA" id="ARBA00022714"/>
    </source>
</evidence>
<evidence type="ECO:0000256" key="8">
    <source>
        <dbReference type="ARBA" id="ARBA00029586"/>
    </source>
</evidence>
<dbReference type="Pfam" id="PF00355">
    <property type="entry name" value="Rieske"/>
    <property type="match status" value="1"/>
</dbReference>
<dbReference type="PRINTS" id="PR00162">
    <property type="entry name" value="RIESKE"/>
</dbReference>
<dbReference type="PANTHER" id="PTHR10134">
    <property type="entry name" value="CYTOCHROME B-C1 COMPLEX SUBUNIT RIESKE, MITOCHONDRIAL"/>
    <property type="match status" value="1"/>
</dbReference>
<feature type="compositionally biased region" description="Gly residues" evidence="10">
    <location>
        <begin position="69"/>
        <end position="90"/>
    </location>
</feature>
<name>A0ABS3QZP2_9ACTN</name>
<proteinExistence type="predicted"/>
<feature type="compositionally biased region" description="Low complexity" evidence="10">
    <location>
        <begin position="16"/>
        <end position="47"/>
    </location>
</feature>
<keyword evidence="7" id="KW-1015">Disulfide bond</keyword>
<comment type="cofactor">
    <cofactor evidence="9">
        <name>[2Fe-2S] cluster</name>
        <dbReference type="ChEBI" id="CHEBI:190135"/>
    </cofactor>
</comment>
<dbReference type="RefSeq" id="WP_208267921.1">
    <property type="nucleotide sequence ID" value="NZ_BAAAGM010000023.1"/>
</dbReference>
<keyword evidence="4" id="KW-0479">Metal-binding</keyword>
<evidence type="ECO:0000259" key="11">
    <source>
        <dbReference type="PROSITE" id="PS51296"/>
    </source>
</evidence>
<evidence type="ECO:0000256" key="6">
    <source>
        <dbReference type="ARBA" id="ARBA00023014"/>
    </source>
</evidence>
<evidence type="ECO:0000256" key="4">
    <source>
        <dbReference type="ARBA" id="ARBA00022723"/>
    </source>
</evidence>
<keyword evidence="5" id="KW-0408">Iron</keyword>
<feature type="domain" description="Rieske" evidence="11">
    <location>
        <begin position="89"/>
        <end position="181"/>
    </location>
</feature>
<evidence type="ECO:0000256" key="5">
    <source>
        <dbReference type="ARBA" id="ARBA00023004"/>
    </source>
</evidence>
<dbReference type="PROSITE" id="PS51296">
    <property type="entry name" value="RIESKE"/>
    <property type="match status" value="1"/>
</dbReference>
<evidence type="ECO:0000256" key="1">
    <source>
        <dbReference type="ARBA" id="ARBA00002494"/>
    </source>
</evidence>
<keyword evidence="6" id="KW-0411">Iron-sulfur</keyword>
<dbReference type="InterPro" id="IPR017941">
    <property type="entry name" value="Rieske_2Fe-2S"/>
</dbReference>
<feature type="region of interest" description="Disordered" evidence="10">
    <location>
        <begin position="1"/>
        <end position="47"/>
    </location>
</feature>
<comment type="caution">
    <text evidence="12">The sequence shown here is derived from an EMBL/GenBank/DDBJ whole genome shotgun (WGS) entry which is preliminary data.</text>
</comment>
<evidence type="ECO:0000313" key="12">
    <source>
        <dbReference type="EMBL" id="MBO2439466.1"/>
    </source>
</evidence>
<dbReference type="EMBL" id="JAGEOK010000011">
    <property type="protein sequence ID" value="MBO2439466.1"/>
    <property type="molecule type" value="Genomic_DNA"/>
</dbReference>
<dbReference type="InterPro" id="IPR036922">
    <property type="entry name" value="Rieske_2Fe-2S_sf"/>
</dbReference>
<organism evidence="12 13">
    <name type="scientific">Actinomadura nitritigenes</name>
    <dbReference type="NCBI Taxonomy" id="134602"/>
    <lineage>
        <taxon>Bacteria</taxon>
        <taxon>Bacillati</taxon>
        <taxon>Actinomycetota</taxon>
        <taxon>Actinomycetes</taxon>
        <taxon>Streptosporangiales</taxon>
        <taxon>Thermomonosporaceae</taxon>
        <taxon>Actinomadura</taxon>
    </lineage>
</organism>
<evidence type="ECO:0000256" key="10">
    <source>
        <dbReference type="SAM" id="MobiDB-lite"/>
    </source>
</evidence>
<sequence length="182" mass="17007">MPQQSETRADATDQQAGPAAGEPPAGAAEPGAAEPGAAEGPAPAGGSRRGLLIGAGLAGVAGLAAACGGSSGGGDSADGGGGGGGGGGGALASTGDIPVGGGKVFESEKVVVTQPAQGEFKAFSATCTHRGCTVGSVSGGTINCPCHGSKFKISDGSVARPPADRPLEEKKITVQGGKISLA</sequence>
<keyword evidence="13" id="KW-1185">Reference proteome</keyword>
<evidence type="ECO:0000256" key="9">
    <source>
        <dbReference type="ARBA" id="ARBA00034078"/>
    </source>
</evidence>
<dbReference type="InterPro" id="IPR005805">
    <property type="entry name" value="Rieske_Fe-S_prot_C"/>
</dbReference>
<dbReference type="Proteomes" id="UP000666915">
    <property type="component" value="Unassembled WGS sequence"/>
</dbReference>
<evidence type="ECO:0000313" key="13">
    <source>
        <dbReference type="Proteomes" id="UP000666915"/>
    </source>
</evidence>
<evidence type="ECO:0000256" key="2">
    <source>
        <dbReference type="ARBA" id="ARBA00015816"/>
    </source>
</evidence>
<protein>
    <recommendedName>
        <fullName evidence="2">Cytochrome bc1 complex Rieske iron-sulfur subunit</fullName>
    </recommendedName>
    <alternativeName>
        <fullName evidence="8">Cytochrome bc1 reductase complex subunit QcrA</fullName>
    </alternativeName>
</protein>
<dbReference type="Gene3D" id="2.102.10.10">
    <property type="entry name" value="Rieske [2Fe-2S] iron-sulphur domain"/>
    <property type="match status" value="1"/>
</dbReference>
<comment type="function">
    <text evidence="1">Iron-sulfur subunit of the cytochrome bc1 complex, an essential component of the respiratory electron transport chain required for ATP synthesis. The bc1 complex catalyzes the oxidation of menaquinol and the reduction of cytochrome c in the respiratory chain. The bc1 complex operates through a Q-cycle mechanism that couples electron transfer to generation of the proton gradient that drives ATP synthesis.</text>
</comment>
<accession>A0ABS3QZP2</accession>
<evidence type="ECO:0000256" key="7">
    <source>
        <dbReference type="ARBA" id="ARBA00023157"/>
    </source>
</evidence>
<reference evidence="12 13" key="1">
    <citation type="submission" date="2021-03" db="EMBL/GenBank/DDBJ databases">
        <authorList>
            <person name="Kanchanasin P."/>
            <person name="Saeng-In P."/>
            <person name="Phongsopitanun W."/>
            <person name="Yuki M."/>
            <person name="Kudo T."/>
            <person name="Ohkuma M."/>
            <person name="Tanasupawat S."/>
        </authorList>
    </citation>
    <scope>NUCLEOTIDE SEQUENCE [LARGE SCALE GENOMIC DNA]</scope>
    <source>
        <strain evidence="12 13">L46</strain>
    </source>
</reference>
<keyword evidence="3" id="KW-0001">2Fe-2S</keyword>
<feature type="region of interest" description="Disordered" evidence="10">
    <location>
        <begin position="69"/>
        <end position="97"/>
    </location>
</feature>
<dbReference type="CDD" id="cd03467">
    <property type="entry name" value="Rieske"/>
    <property type="match status" value="1"/>
</dbReference>
<dbReference type="SUPFAM" id="SSF50022">
    <property type="entry name" value="ISP domain"/>
    <property type="match status" value="1"/>
</dbReference>